<dbReference type="PaxDb" id="67767-A0A0J7K042"/>
<evidence type="ECO:0000313" key="3">
    <source>
        <dbReference type="Proteomes" id="UP000036403"/>
    </source>
</evidence>
<dbReference type="OrthoDB" id="6357957at2759"/>
<organism evidence="2 3">
    <name type="scientific">Lasius niger</name>
    <name type="common">Black garden ant</name>
    <dbReference type="NCBI Taxonomy" id="67767"/>
    <lineage>
        <taxon>Eukaryota</taxon>
        <taxon>Metazoa</taxon>
        <taxon>Ecdysozoa</taxon>
        <taxon>Arthropoda</taxon>
        <taxon>Hexapoda</taxon>
        <taxon>Insecta</taxon>
        <taxon>Pterygota</taxon>
        <taxon>Neoptera</taxon>
        <taxon>Endopterygota</taxon>
        <taxon>Hymenoptera</taxon>
        <taxon>Apocrita</taxon>
        <taxon>Aculeata</taxon>
        <taxon>Formicoidea</taxon>
        <taxon>Formicidae</taxon>
        <taxon>Formicinae</taxon>
        <taxon>Lasius</taxon>
        <taxon>Lasius</taxon>
    </lineage>
</organism>
<dbReference type="Proteomes" id="UP000036403">
    <property type="component" value="Unassembled WGS sequence"/>
</dbReference>
<protein>
    <submittedName>
        <fullName evidence="2">Uncharacterized protein</fullName>
    </submittedName>
</protein>
<feature type="compositionally biased region" description="Basic and acidic residues" evidence="1">
    <location>
        <begin position="49"/>
        <end position="62"/>
    </location>
</feature>
<gene>
    <name evidence="2" type="ORF">RF55_19047</name>
</gene>
<sequence>MFQIGGSVVVDLPWFRFPDLAGASVRAVNLAAFLKDILEGVSEFPAESKQKHEHVATEDRQFEFPQQVP</sequence>
<name>A0A0J7K042_LASNI</name>
<keyword evidence="3" id="KW-1185">Reference proteome</keyword>
<comment type="caution">
    <text evidence="2">The sequence shown here is derived from an EMBL/GenBank/DDBJ whole genome shotgun (WGS) entry which is preliminary data.</text>
</comment>
<feature type="region of interest" description="Disordered" evidence="1">
    <location>
        <begin position="49"/>
        <end position="69"/>
    </location>
</feature>
<reference evidence="2 3" key="1">
    <citation type="submission" date="2015-04" db="EMBL/GenBank/DDBJ databases">
        <title>Lasius niger genome sequencing.</title>
        <authorList>
            <person name="Konorov E.A."/>
            <person name="Nikitin M.A."/>
            <person name="Kirill M.V."/>
            <person name="Chang P."/>
        </authorList>
    </citation>
    <scope>NUCLEOTIDE SEQUENCE [LARGE SCALE GENOMIC DNA]</scope>
    <source>
        <tissue evidence="2">Whole</tissue>
    </source>
</reference>
<dbReference type="AlphaFoldDB" id="A0A0J7K042"/>
<proteinExistence type="predicted"/>
<accession>A0A0J7K042</accession>
<evidence type="ECO:0000256" key="1">
    <source>
        <dbReference type="SAM" id="MobiDB-lite"/>
    </source>
</evidence>
<dbReference type="EMBL" id="LBMM01018347">
    <property type="protein sequence ID" value="KMQ83813.1"/>
    <property type="molecule type" value="Genomic_DNA"/>
</dbReference>
<evidence type="ECO:0000313" key="2">
    <source>
        <dbReference type="EMBL" id="KMQ83813.1"/>
    </source>
</evidence>